<evidence type="ECO:0000256" key="1">
    <source>
        <dbReference type="SAM" id="SignalP"/>
    </source>
</evidence>
<dbReference type="InterPro" id="IPR010562">
    <property type="entry name" value="Haemolymph_juvenile_hormone-bd"/>
</dbReference>
<dbReference type="EnsemblMetazoa" id="GPPI006531-RA">
    <property type="protein sequence ID" value="GPPI006531-PA"/>
    <property type="gene ID" value="GPPI006531"/>
</dbReference>
<dbReference type="EMBL" id="JXJN01002652">
    <property type="status" value="NOT_ANNOTATED_CDS"/>
    <property type="molecule type" value="Genomic_DNA"/>
</dbReference>
<organism evidence="2 3">
    <name type="scientific">Glossina palpalis gambiensis</name>
    <dbReference type="NCBI Taxonomy" id="67801"/>
    <lineage>
        <taxon>Eukaryota</taxon>
        <taxon>Metazoa</taxon>
        <taxon>Ecdysozoa</taxon>
        <taxon>Arthropoda</taxon>
        <taxon>Hexapoda</taxon>
        <taxon>Insecta</taxon>
        <taxon>Pterygota</taxon>
        <taxon>Neoptera</taxon>
        <taxon>Endopterygota</taxon>
        <taxon>Diptera</taxon>
        <taxon>Brachycera</taxon>
        <taxon>Muscomorpha</taxon>
        <taxon>Hippoboscoidea</taxon>
        <taxon>Glossinidae</taxon>
        <taxon>Glossina</taxon>
    </lineage>
</organism>
<protein>
    <recommendedName>
        <fullName evidence="4">Lipid-binding serum glycoprotein N-terminal domain-containing protein</fullName>
    </recommendedName>
</protein>
<name>A0A1B0AS23_9MUSC</name>
<dbReference type="AlphaFoldDB" id="A0A1B0AS23"/>
<reference evidence="2" key="2">
    <citation type="submission" date="2020-05" db="UniProtKB">
        <authorList>
            <consortium name="EnsemblMetazoa"/>
        </authorList>
    </citation>
    <scope>IDENTIFICATION</scope>
    <source>
        <strain evidence="2">IAEA</strain>
    </source>
</reference>
<feature type="chain" id="PRO_5008404100" description="Lipid-binding serum glycoprotein N-terminal domain-containing protein" evidence="1">
    <location>
        <begin position="23"/>
        <end position="237"/>
    </location>
</feature>
<evidence type="ECO:0000313" key="2">
    <source>
        <dbReference type="EnsemblMetazoa" id="GPPI006531-PA"/>
    </source>
</evidence>
<dbReference type="VEuPathDB" id="VectorBase:GPPI006531"/>
<dbReference type="Proteomes" id="UP000092460">
    <property type="component" value="Unassembled WGS sequence"/>
</dbReference>
<dbReference type="PANTHER" id="PTHR11008">
    <property type="entry name" value="PROTEIN TAKEOUT-LIKE PROTEIN"/>
    <property type="match status" value="1"/>
</dbReference>
<evidence type="ECO:0000313" key="3">
    <source>
        <dbReference type="Proteomes" id="UP000092460"/>
    </source>
</evidence>
<evidence type="ECO:0008006" key="4">
    <source>
        <dbReference type="Google" id="ProtNLM"/>
    </source>
</evidence>
<feature type="signal peptide" evidence="1">
    <location>
        <begin position="1"/>
        <end position="22"/>
    </location>
</feature>
<dbReference type="PANTHER" id="PTHR11008:SF29">
    <property type="entry name" value="IP17226P"/>
    <property type="match status" value="1"/>
</dbReference>
<keyword evidence="3" id="KW-1185">Reference proteome</keyword>
<dbReference type="Pfam" id="PF06585">
    <property type="entry name" value="JHBP"/>
    <property type="match status" value="1"/>
</dbReference>
<dbReference type="Gene3D" id="3.15.10.30">
    <property type="entry name" value="Haemolymph juvenile hormone binding protein"/>
    <property type="match status" value="1"/>
</dbReference>
<keyword evidence="1" id="KW-0732">Signal</keyword>
<dbReference type="InterPro" id="IPR038606">
    <property type="entry name" value="To_sf"/>
</dbReference>
<proteinExistence type="predicted"/>
<reference evidence="3" key="1">
    <citation type="submission" date="2015-01" db="EMBL/GenBank/DDBJ databases">
        <authorList>
            <person name="Aksoy S."/>
            <person name="Warren W."/>
            <person name="Wilson R.K."/>
        </authorList>
    </citation>
    <scope>NUCLEOTIDE SEQUENCE [LARGE SCALE GENOMIC DNA]</scope>
    <source>
        <strain evidence="3">IAEA</strain>
    </source>
</reference>
<accession>A0A1B0AS23</accession>
<sequence length="237" mass="27224">MKSYIFEVILILLSLYIKPFAALKEDKIITFINELNLRMCHPIPKLGLPALDPLEIRNFTVTLDNKYLVEHKQTLLRLDIIIPSINFNTTYSVKGAIDDFVELNGAGRAELSAFYKKGSVQNAEIHMKWRTNIFSPKLGIEDLKIRFDIGQALLNIDQLIEDPQIDNFVHEMINDLGVELLNDLWMEKNETIITVTQKEINNFIRNYTMHDFFQFVDDMANAAGSIFAGIPPDCKNM</sequence>
<dbReference type="GO" id="GO:0005615">
    <property type="term" value="C:extracellular space"/>
    <property type="evidence" value="ECO:0007669"/>
    <property type="project" value="TreeGrafter"/>
</dbReference>